<keyword evidence="8 9" id="KW-0807">Transducer</keyword>
<comment type="caution">
    <text evidence="13">The sequence shown here is derived from an EMBL/GenBank/DDBJ whole genome shotgun (WGS) entry which is preliminary data.</text>
</comment>
<dbReference type="EMBL" id="CAJNOC010000109">
    <property type="protein sequence ID" value="CAF0715721.1"/>
    <property type="molecule type" value="Genomic_DNA"/>
</dbReference>
<feature type="transmembrane region" description="Helical" evidence="11">
    <location>
        <begin position="16"/>
        <end position="36"/>
    </location>
</feature>
<dbReference type="GO" id="GO:0008528">
    <property type="term" value="F:G protein-coupled peptide receptor activity"/>
    <property type="evidence" value="ECO:0007669"/>
    <property type="project" value="TreeGrafter"/>
</dbReference>
<dbReference type="GO" id="GO:0005886">
    <property type="term" value="C:plasma membrane"/>
    <property type="evidence" value="ECO:0007669"/>
    <property type="project" value="UniProtKB-SubCell"/>
</dbReference>
<evidence type="ECO:0000256" key="1">
    <source>
        <dbReference type="ARBA" id="ARBA00004651"/>
    </source>
</evidence>
<evidence type="ECO:0000259" key="12">
    <source>
        <dbReference type="PROSITE" id="PS50262"/>
    </source>
</evidence>
<evidence type="ECO:0000256" key="8">
    <source>
        <dbReference type="ARBA" id="ARBA00023224"/>
    </source>
</evidence>
<feature type="transmembrane region" description="Helical" evidence="11">
    <location>
        <begin position="182"/>
        <end position="210"/>
    </location>
</feature>
<dbReference type="CDD" id="cd00637">
    <property type="entry name" value="7tm_classA_rhodopsin-like"/>
    <property type="match status" value="1"/>
</dbReference>
<feature type="domain" description="G-protein coupled receptors family 1 profile" evidence="12">
    <location>
        <begin position="36"/>
        <end position="286"/>
    </location>
</feature>
<evidence type="ECO:0000313" key="14">
    <source>
        <dbReference type="Proteomes" id="UP000663879"/>
    </source>
</evidence>
<protein>
    <recommendedName>
        <fullName evidence="12">G-protein coupled receptors family 1 profile domain-containing protein</fullName>
    </recommendedName>
</protein>
<feature type="non-terminal residue" evidence="13">
    <location>
        <position position="286"/>
    </location>
</feature>
<dbReference type="InterPro" id="IPR017452">
    <property type="entry name" value="GPCR_Rhodpsn_7TM"/>
</dbReference>
<evidence type="ECO:0000256" key="9">
    <source>
        <dbReference type="RuleBase" id="RU000688"/>
    </source>
</evidence>
<proteinExistence type="inferred from homology"/>
<reference evidence="13" key="1">
    <citation type="submission" date="2021-02" db="EMBL/GenBank/DDBJ databases">
        <authorList>
            <person name="Nowell W R."/>
        </authorList>
    </citation>
    <scope>NUCLEOTIDE SEQUENCE</scope>
    <source>
        <strain evidence="13">Ploen Becks lab</strain>
    </source>
</reference>
<dbReference type="PANTHER" id="PTHR24230">
    <property type="entry name" value="G-PROTEIN COUPLED RECEPTOR"/>
    <property type="match status" value="1"/>
</dbReference>
<gene>
    <name evidence="13" type="ORF">OXX778_LOCUS1613</name>
</gene>
<accession>A0A813MHT2</accession>
<evidence type="ECO:0000256" key="7">
    <source>
        <dbReference type="ARBA" id="ARBA00023170"/>
    </source>
</evidence>
<organism evidence="13 14">
    <name type="scientific">Brachionus calyciflorus</name>
    <dbReference type="NCBI Taxonomy" id="104777"/>
    <lineage>
        <taxon>Eukaryota</taxon>
        <taxon>Metazoa</taxon>
        <taxon>Spiralia</taxon>
        <taxon>Gnathifera</taxon>
        <taxon>Rotifera</taxon>
        <taxon>Eurotatoria</taxon>
        <taxon>Monogononta</taxon>
        <taxon>Pseudotrocha</taxon>
        <taxon>Ploima</taxon>
        <taxon>Brachionidae</taxon>
        <taxon>Brachionus</taxon>
    </lineage>
</organism>
<evidence type="ECO:0000256" key="2">
    <source>
        <dbReference type="ARBA" id="ARBA00022475"/>
    </source>
</evidence>
<comment type="similarity">
    <text evidence="9">Belongs to the G-protein coupled receptor 1 family.</text>
</comment>
<dbReference type="PROSITE" id="PS50262">
    <property type="entry name" value="G_PROTEIN_RECEP_F1_2"/>
    <property type="match status" value="1"/>
</dbReference>
<keyword evidence="14" id="KW-1185">Reference proteome</keyword>
<dbReference type="Proteomes" id="UP000663879">
    <property type="component" value="Unassembled WGS sequence"/>
</dbReference>
<evidence type="ECO:0000256" key="4">
    <source>
        <dbReference type="ARBA" id="ARBA00022989"/>
    </source>
</evidence>
<evidence type="ECO:0000313" key="13">
    <source>
        <dbReference type="EMBL" id="CAF0715721.1"/>
    </source>
</evidence>
<sequence length="286" mass="33321">MLSNETFNSTQLSMSISYSLCFSGLLILIFVLNFIFNMLSISSVLNTKPFTTISLLILNLSIADIIYSIGIPFFIIQILNHKLPFESFGCKLFLMTEFLGIIVGLFTVTALSVERFFDVADKKKRFNNYSNKYKLFIIGIYLIFTWLFAFFFTLPFVSSVYLQKFGSNYSCQTSWSDTSMKIYFITIFFIIFLTPYLIIIISSVKLLIFLNEWKQRLKRNSEVVNLTTRRSLFSFNERNSTFLYNISWTFLTHYHSADSKSSPSNDLLTNEHDKLHPSPRIPIKRK</sequence>
<dbReference type="SUPFAM" id="SSF81321">
    <property type="entry name" value="Family A G protein-coupled receptor-like"/>
    <property type="match status" value="1"/>
</dbReference>
<feature type="transmembrane region" description="Helical" evidence="11">
    <location>
        <begin position="135"/>
        <end position="162"/>
    </location>
</feature>
<name>A0A813MHT2_9BILA</name>
<keyword evidence="7 9" id="KW-0675">Receptor</keyword>
<keyword evidence="5 9" id="KW-0297">G-protein coupled receptor</keyword>
<evidence type="ECO:0000256" key="6">
    <source>
        <dbReference type="ARBA" id="ARBA00023136"/>
    </source>
</evidence>
<keyword evidence="3 9" id="KW-0812">Transmembrane</keyword>
<evidence type="ECO:0000256" key="5">
    <source>
        <dbReference type="ARBA" id="ARBA00023040"/>
    </source>
</evidence>
<dbReference type="GO" id="GO:0007218">
    <property type="term" value="P:neuropeptide signaling pathway"/>
    <property type="evidence" value="ECO:0007669"/>
    <property type="project" value="TreeGrafter"/>
</dbReference>
<evidence type="ECO:0000256" key="11">
    <source>
        <dbReference type="SAM" id="Phobius"/>
    </source>
</evidence>
<keyword evidence="4 11" id="KW-1133">Transmembrane helix</keyword>
<feature type="transmembrane region" description="Helical" evidence="11">
    <location>
        <begin position="92"/>
        <end position="114"/>
    </location>
</feature>
<dbReference type="PROSITE" id="PS00237">
    <property type="entry name" value="G_PROTEIN_RECEP_F1_1"/>
    <property type="match status" value="1"/>
</dbReference>
<dbReference type="InterPro" id="IPR000276">
    <property type="entry name" value="GPCR_Rhodpsn"/>
</dbReference>
<comment type="subcellular location">
    <subcellularLocation>
        <location evidence="1">Cell membrane</location>
        <topology evidence="1">Multi-pass membrane protein</topology>
    </subcellularLocation>
</comment>
<evidence type="ECO:0000256" key="10">
    <source>
        <dbReference type="SAM" id="MobiDB-lite"/>
    </source>
</evidence>
<feature type="transmembrane region" description="Helical" evidence="11">
    <location>
        <begin position="56"/>
        <end position="80"/>
    </location>
</feature>
<dbReference type="PRINTS" id="PR00237">
    <property type="entry name" value="GPCRRHODOPSN"/>
</dbReference>
<dbReference type="Pfam" id="PF00001">
    <property type="entry name" value="7tm_1"/>
    <property type="match status" value="1"/>
</dbReference>
<feature type="region of interest" description="Disordered" evidence="10">
    <location>
        <begin position="263"/>
        <end position="286"/>
    </location>
</feature>
<keyword evidence="6 11" id="KW-0472">Membrane</keyword>
<dbReference type="AlphaFoldDB" id="A0A813MHT2"/>
<dbReference type="Gene3D" id="1.20.1070.10">
    <property type="entry name" value="Rhodopsin 7-helix transmembrane proteins"/>
    <property type="match status" value="1"/>
</dbReference>
<evidence type="ECO:0000256" key="3">
    <source>
        <dbReference type="ARBA" id="ARBA00022692"/>
    </source>
</evidence>
<keyword evidence="2" id="KW-1003">Cell membrane</keyword>